<reference evidence="1 2" key="1">
    <citation type="journal article" date="2014" name="Int. J. Syst. Evol. Microbiol.">
        <title>Nocardioides zeae sp. nov., isolated from the stem of Zea mays.</title>
        <authorList>
            <person name="Glaeser S.P."/>
            <person name="McInroy J.A."/>
            <person name="Busse H.J."/>
            <person name="Kampfer P."/>
        </authorList>
    </citation>
    <scope>NUCLEOTIDE SEQUENCE [LARGE SCALE GENOMIC DNA]</scope>
    <source>
        <strain evidence="1 2">JCM 30728</strain>
    </source>
</reference>
<keyword evidence="2" id="KW-1185">Reference proteome</keyword>
<dbReference type="InterPro" id="IPR042184">
    <property type="entry name" value="YqeY/Aim41_N"/>
</dbReference>
<proteinExistence type="predicted"/>
<sequence length="123" mass="13024">MTWTTTTLRAALRADLVVALRARDRTAVSALRTTIAAIDNAEALPVDVAVPSTSGPVAGAVSGLGATEAVRRDLTSADLAALLTTQVEERRTAADEVERHGRDADAARLRREADVVTAYRDRA</sequence>
<dbReference type="Gene3D" id="1.10.1510.10">
    <property type="entry name" value="Uncharacterised protein YqeY/AIM41 PF09424, N-terminal domain"/>
    <property type="match status" value="1"/>
</dbReference>
<organism evidence="1 2">
    <name type="scientific">Nocardioides zeae</name>
    <dbReference type="NCBI Taxonomy" id="1457234"/>
    <lineage>
        <taxon>Bacteria</taxon>
        <taxon>Bacillati</taxon>
        <taxon>Actinomycetota</taxon>
        <taxon>Actinomycetes</taxon>
        <taxon>Propionibacteriales</taxon>
        <taxon>Nocardioidaceae</taxon>
        <taxon>Nocardioides</taxon>
    </lineage>
</organism>
<dbReference type="EMBL" id="JAAGXA010000012">
    <property type="protein sequence ID" value="NEN79790.1"/>
    <property type="molecule type" value="Genomic_DNA"/>
</dbReference>
<accession>A0A6P0HNC5</accession>
<dbReference type="Proteomes" id="UP000468687">
    <property type="component" value="Unassembled WGS sequence"/>
</dbReference>
<comment type="caution">
    <text evidence="1">The sequence shown here is derived from an EMBL/GenBank/DDBJ whole genome shotgun (WGS) entry which is preliminary data.</text>
</comment>
<evidence type="ECO:0000313" key="1">
    <source>
        <dbReference type="EMBL" id="NEN79790.1"/>
    </source>
</evidence>
<name>A0A6P0HNC5_9ACTN</name>
<evidence type="ECO:0008006" key="3">
    <source>
        <dbReference type="Google" id="ProtNLM"/>
    </source>
</evidence>
<gene>
    <name evidence="1" type="ORF">G3T38_16090</name>
</gene>
<dbReference type="RefSeq" id="WP_163773341.1">
    <property type="nucleotide sequence ID" value="NZ_JAAGXA010000012.1"/>
</dbReference>
<dbReference type="AlphaFoldDB" id="A0A6P0HNC5"/>
<protein>
    <recommendedName>
        <fullName evidence="3">GatB/YqeY domain-containing protein</fullName>
    </recommendedName>
</protein>
<evidence type="ECO:0000313" key="2">
    <source>
        <dbReference type="Proteomes" id="UP000468687"/>
    </source>
</evidence>